<dbReference type="AlphaFoldDB" id="A0A6L5GRS6"/>
<name>A0A6L5GRS6_9FIRM</name>
<dbReference type="EMBL" id="VOGB01000004">
    <property type="protein sequence ID" value="MQM72981.1"/>
    <property type="molecule type" value="Genomic_DNA"/>
</dbReference>
<evidence type="ECO:0000313" key="2">
    <source>
        <dbReference type="Proteomes" id="UP000473648"/>
    </source>
</evidence>
<proteinExistence type="predicted"/>
<accession>A0A6L5GRS6</accession>
<comment type="caution">
    <text evidence="1">The sequence shown here is derived from an EMBL/GenBank/DDBJ whole genome shotgun (WGS) entry which is preliminary data.</text>
</comment>
<sequence>MSSDAPKPILKFKIIQDGPDEFVDMEVKDFQFKKGGTGICPKCGGETKAVGHDWTCESCGLKLNGPIF</sequence>
<reference evidence="1" key="1">
    <citation type="journal article" date="2020" name="Appl. Environ. Microbiol.">
        <title>Medium-Chain Fatty Acid Synthesis by 'Candidatus Weimeria bifida' gen. nov., sp. nov., and 'Candidatus Pseudoramibacter fermentans' sp. nov.</title>
        <authorList>
            <person name="Scarborough M.J."/>
            <person name="Myers K.S."/>
            <person name="Donohue T.J."/>
            <person name="Noguera D.R."/>
        </authorList>
    </citation>
    <scope>NUCLEOTIDE SEQUENCE</scope>
    <source>
        <strain evidence="1">EUB1.1</strain>
    </source>
</reference>
<keyword evidence="2" id="KW-1185">Reference proteome</keyword>
<evidence type="ECO:0000313" key="1">
    <source>
        <dbReference type="EMBL" id="MQM72981.1"/>
    </source>
</evidence>
<protein>
    <submittedName>
        <fullName evidence="1">Uncharacterized protein</fullName>
    </submittedName>
</protein>
<gene>
    <name evidence="1" type="ORF">FRC53_06085</name>
</gene>
<dbReference type="Proteomes" id="UP000473648">
    <property type="component" value="Unassembled WGS sequence"/>
</dbReference>
<organism evidence="1 2">
    <name type="scientific">Candidatus Pseudoramibacter fermentans</name>
    <dbReference type="NCBI Taxonomy" id="2594427"/>
    <lineage>
        <taxon>Bacteria</taxon>
        <taxon>Bacillati</taxon>
        <taxon>Bacillota</taxon>
        <taxon>Clostridia</taxon>
        <taxon>Eubacteriales</taxon>
        <taxon>Eubacteriaceae</taxon>
        <taxon>Pseudoramibacter</taxon>
    </lineage>
</organism>